<name>A6J8E5_RAT</name>
<organism evidence="1 2">
    <name type="scientific">Rattus norvegicus</name>
    <name type="common">Rat</name>
    <dbReference type="NCBI Taxonomy" id="10116"/>
    <lineage>
        <taxon>Eukaryota</taxon>
        <taxon>Metazoa</taxon>
        <taxon>Chordata</taxon>
        <taxon>Craniata</taxon>
        <taxon>Vertebrata</taxon>
        <taxon>Euteleostomi</taxon>
        <taxon>Mammalia</taxon>
        <taxon>Eutheria</taxon>
        <taxon>Euarchontoglires</taxon>
        <taxon>Glires</taxon>
        <taxon>Rodentia</taxon>
        <taxon>Myomorpha</taxon>
        <taxon>Muroidea</taxon>
        <taxon>Muridae</taxon>
        <taxon>Murinae</taxon>
        <taxon>Rattus</taxon>
    </lineage>
</organism>
<dbReference type="Proteomes" id="UP000234681">
    <property type="component" value="Chromosome 1"/>
</dbReference>
<gene>
    <name evidence="1" type="ORF">rCG_53784</name>
</gene>
<reference evidence="1 2" key="1">
    <citation type="submission" date="2005-09" db="EMBL/GenBank/DDBJ databases">
        <authorList>
            <person name="Mural R.J."/>
            <person name="Li P.W."/>
            <person name="Adams M.D."/>
            <person name="Amanatides P.G."/>
            <person name="Baden-Tillson H."/>
            <person name="Barnstead M."/>
            <person name="Chin S.H."/>
            <person name="Dew I."/>
            <person name="Evans C.A."/>
            <person name="Ferriera S."/>
            <person name="Flanigan M."/>
            <person name="Fosler C."/>
            <person name="Glodek A."/>
            <person name="Gu Z."/>
            <person name="Holt R.A."/>
            <person name="Jennings D."/>
            <person name="Kraft C.L."/>
            <person name="Lu F."/>
            <person name="Nguyen T."/>
            <person name="Nusskern D.R."/>
            <person name="Pfannkoch C.M."/>
            <person name="Sitter C."/>
            <person name="Sutton G.G."/>
            <person name="Venter J.C."/>
            <person name="Wang Z."/>
            <person name="Woodage T."/>
            <person name="Zheng X.H."/>
            <person name="Zhong F."/>
        </authorList>
    </citation>
    <scope>NUCLEOTIDE SEQUENCE [LARGE SCALE GENOMIC DNA]</scope>
    <source>
        <strain>BN</strain>
        <strain evidence="2">Sprague-Dawley</strain>
    </source>
</reference>
<dbReference type="EMBL" id="CH473979">
    <property type="protein sequence ID" value="EDM08289.1"/>
    <property type="molecule type" value="Genomic_DNA"/>
</dbReference>
<proteinExistence type="predicted"/>
<accession>A6J8E5</accession>
<protein>
    <submittedName>
        <fullName evidence="1">RCG53784</fullName>
    </submittedName>
</protein>
<sequence>MSSRSCTNTRPFGH</sequence>
<evidence type="ECO:0000313" key="2">
    <source>
        <dbReference type="Proteomes" id="UP000234681"/>
    </source>
</evidence>
<evidence type="ECO:0000313" key="1">
    <source>
        <dbReference type="EMBL" id="EDM08289.1"/>
    </source>
</evidence>